<dbReference type="PANTHER" id="PTHR23513:SF6">
    <property type="entry name" value="MAJOR FACILITATOR SUPERFAMILY ASSOCIATED DOMAIN-CONTAINING PROTEIN"/>
    <property type="match status" value="1"/>
</dbReference>
<feature type="transmembrane region" description="Helical" evidence="6">
    <location>
        <begin position="255"/>
        <end position="275"/>
    </location>
</feature>
<keyword evidence="3 6" id="KW-0812">Transmembrane</keyword>
<feature type="transmembrane region" description="Helical" evidence="6">
    <location>
        <begin position="161"/>
        <end position="187"/>
    </location>
</feature>
<dbReference type="EMBL" id="JAGIQL010000011">
    <property type="protein sequence ID" value="MBP0456870.1"/>
    <property type="molecule type" value="Genomic_DNA"/>
</dbReference>
<evidence type="ECO:0000256" key="5">
    <source>
        <dbReference type="ARBA" id="ARBA00023136"/>
    </source>
</evidence>
<dbReference type="PROSITE" id="PS50850">
    <property type="entry name" value="MFS"/>
    <property type="match status" value="1"/>
</dbReference>
<feature type="transmembrane region" description="Helical" evidence="6">
    <location>
        <begin position="375"/>
        <end position="393"/>
    </location>
</feature>
<evidence type="ECO:0000256" key="6">
    <source>
        <dbReference type="SAM" id="Phobius"/>
    </source>
</evidence>
<dbReference type="CDD" id="cd06173">
    <property type="entry name" value="MFS_MefA_like"/>
    <property type="match status" value="1"/>
</dbReference>
<protein>
    <submittedName>
        <fullName evidence="8">MFS transporter</fullName>
    </submittedName>
</protein>
<feature type="transmembrane region" description="Helical" evidence="6">
    <location>
        <begin position="311"/>
        <end position="330"/>
    </location>
</feature>
<dbReference type="InterPro" id="IPR036259">
    <property type="entry name" value="MFS_trans_sf"/>
</dbReference>
<feature type="domain" description="Major facilitator superfamily (MFS) profile" evidence="7">
    <location>
        <begin position="220"/>
        <end position="423"/>
    </location>
</feature>
<dbReference type="RefSeq" id="WP_209338650.1">
    <property type="nucleotide sequence ID" value="NZ_JAGIQL010000011.1"/>
</dbReference>
<feature type="transmembrane region" description="Helical" evidence="6">
    <location>
        <begin position="47"/>
        <end position="65"/>
    </location>
</feature>
<feature type="transmembrane region" description="Helical" evidence="6">
    <location>
        <begin position="223"/>
        <end position="243"/>
    </location>
</feature>
<feature type="transmembrane region" description="Helical" evidence="6">
    <location>
        <begin position="20"/>
        <end position="40"/>
    </location>
</feature>
<keyword evidence="4 6" id="KW-1133">Transmembrane helix</keyword>
<keyword evidence="2" id="KW-1003">Cell membrane</keyword>
<dbReference type="Gene3D" id="1.20.1250.20">
    <property type="entry name" value="MFS general substrate transporter like domains"/>
    <property type="match status" value="1"/>
</dbReference>
<evidence type="ECO:0000313" key="8">
    <source>
        <dbReference type="EMBL" id="MBP0456870.1"/>
    </source>
</evidence>
<reference evidence="8" key="1">
    <citation type="submission" date="2021-03" db="EMBL/GenBank/DDBJ databases">
        <title>Whole genome sequence of Streptomyces bomunensis MMS17-BM035.</title>
        <authorList>
            <person name="Lee J.H."/>
        </authorList>
    </citation>
    <scope>NUCLEOTIDE SEQUENCE</scope>
    <source>
        <strain evidence="8">MMS17-BM035</strain>
    </source>
</reference>
<name>A0A940M648_9ACTN</name>
<dbReference type="Pfam" id="PF07690">
    <property type="entry name" value="MFS_1"/>
    <property type="match status" value="1"/>
</dbReference>
<feature type="transmembrane region" description="Helical" evidence="6">
    <location>
        <begin position="105"/>
        <end position="127"/>
    </location>
</feature>
<dbReference type="Proteomes" id="UP000670475">
    <property type="component" value="Unassembled WGS sequence"/>
</dbReference>
<dbReference type="AlphaFoldDB" id="A0A940M648"/>
<evidence type="ECO:0000259" key="7">
    <source>
        <dbReference type="PROSITE" id="PS50850"/>
    </source>
</evidence>
<feature type="transmembrane region" description="Helical" evidence="6">
    <location>
        <begin position="287"/>
        <end position="305"/>
    </location>
</feature>
<proteinExistence type="predicted"/>
<comment type="caution">
    <text evidence="8">The sequence shown here is derived from an EMBL/GenBank/DDBJ whole genome shotgun (WGS) entry which is preliminary data.</text>
</comment>
<dbReference type="SUPFAM" id="SSF103473">
    <property type="entry name" value="MFS general substrate transporter"/>
    <property type="match status" value="1"/>
</dbReference>
<evidence type="ECO:0000313" key="9">
    <source>
        <dbReference type="Proteomes" id="UP000670475"/>
    </source>
</evidence>
<keyword evidence="5 6" id="KW-0472">Membrane</keyword>
<dbReference type="InterPro" id="IPR011701">
    <property type="entry name" value="MFS"/>
</dbReference>
<keyword evidence="9" id="KW-1185">Reference proteome</keyword>
<dbReference type="GO" id="GO:0022857">
    <property type="term" value="F:transmembrane transporter activity"/>
    <property type="evidence" value="ECO:0007669"/>
    <property type="project" value="InterPro"/>
</dbReference>
<gene>
    <name evidence="8" type="ORF">JFN87_05030</name>
</gene>
<evidence type="ECO:0000256" key="2">
    <source>
        <dbReference type="ARBA" id="ARBA00022475"/>
    </source>
</evidence>
<feature type="transmembrane region" description="Helical" evidence="6">
    <location>
        <begin position="351"/>
        <end position="369"/>
    </location>
</feature>
<comment type="subcellular location">
    <subcellularLocation>
        <location evidence="1">Cell membrane</location>
        <topology evidence="1">Multi-pass membrane protein</topology>
    </subcellularLocation>
</comment>
<evidence type="ECO:0000256" key="1">
    <source>
        <dbReference type="ARBA" id="ARBA00004651"/>
    </source>
</evidence>
<dbReference type="InterPro" id="IPR020846">
    <property type="entry name" value="MFS_dom"/>
</dbReference>
<accession>A0A940M648</accession>
<sequence length="423" mass="44042">MAKTLWRVADFRNLWLSHSVSLIGTQVSVLAFPLMALLLLDASPSEVSMLSAVEFLPALLLGLPAGAWVERLPRKPVLIVSDVVRALAMATIPLAHWLDMLSMPLLFVVAFLIGLGTIFFEVAQLSYLPALVKQEDLADGNAKLEGSRSVAQLAGPSAGGFLVQIFTAPVAIAVDVVTYILSVVFLLRVRGHDAPPEPIERMTLRGEIAEGVRFVFSHPLVRPLALCAFAADLAFAAVLALQVPFASRTLHMESGAIGIALAVGSAGGLVGAALSGIAAKRFGSGPTVVASIVVFSIGAAMVPLASGTIGFAGGLFVVYLGVVVFNVLQITICQVMTPERLLGRMNATLRFISWGSVPLGAAVGGALVAPFGMRPVLWAAAGVCALSVLPPLLSKIRTLTEDLGDEDEAVPAQAGAAETGNVV</sequence>
<evidence type="ECO:0000256" key="4">
    <source>
        <dbReference type="ARBA" id="ARBA00022989"/>
    </source>
</evidence>
<dbReference type="PANTHER" id="PTHR23513">
    <property type="entry name" value="INTEGRAL MEMBRANE EFFLUX PROTEIN-RELATED"/>
    <property type="match status" value="1"/>
</dbReference>
<dbReference type="GO" id="GO:0005886">
    <property type="term" value="C:plasma membrane"/>
    <property type="evidence" value="ECO:0007669"/>
    <property type="project" value="UniProtKB-SubCell"/>
</dbReference>
<evidence type="ECO:0000256" key="3">
    <source>
        <dbReference type="ARBA" id="ARBA00022692"/>
    </source>
</evidence>
<organism evidence="8 9">
    <name type="scientific">Streptomyces montanisoli</name>
    <dbReference type="NCBI Taxonomy" id="2798581"/>
    <lineage>
        <taxon>Bacteria</taxon>
        <taxon>Bacillati</taxon>
        <taxon>Actinomycetota</taxon>
        <taxon>Actinomycetes</taxon>
        <taxon>Kitasatosporales</taxon>
        <taxon>Streptomycetaceae</taxon>
        <taxon>Streptomyces</taxon>
    </lineage>
</organism>